<feature type="signal peptide" evidence="1">
    <location>
        <begin position="1"/>
        <end position="17"/>
    </location>
</feature>
<reference evidence="2 3" key="1">
    <citation type="submission" date="2024-01" db="EMBL/GenBank/DDBJ databases">
        <title>Complete genome of Cladobotryum mycophilum ATHUM6906.</title>
        <authorList>
            <person name="Christinaki A.C."/>
            <person name="Myridakis A.I."/>
            <person name="Kouvelis V.N."/>
        </authorList>
    </citation>
    <scope>NUCLEOTIDE SEQUENCE [LARGE SCALE GENOMIC DNA]</scope>
    <source>
        <strain evidence="2 3">ATHUM6906</strain>
    </source>
</reference>
<evidence type="ECO:0000256" key="1">
    <source>
        <dbReference type="SAM" id="SignalP"/>
    </source>
</evidence>
<evidence type="ECO:0000313" key="2">
    <source>
        <dbReference type="EMBL" id="KAK5989539.1"/>
    </source>
</evidence>
<dbReference type="EMBL" id="JAVFKD010000015">
    <property type="protein sequence ID" value="KAK5989539.1"/>
    <property type="molecule type" value="Genomic_DNA"/>
</dbReference>
<name>A0ABR0SC42_9HYPO</name>
<proteinExistence type="predicted"/>
<dbReference type="Proteomes" id="UP001338125">
    <property type="component" value="Unassembled WGS sequence"/>
</dbReference>
<sequence length="75" mass="8091">MKAQLLLVAALATTALAASAPSAEEECGPLGVMTFDPNDLPEGVNPEDVRKCAEHPLSAANLWGYRKWVPKWVPF</sequence>
<organism evidence="2 3">
    <name type="scientific">Cladobotryum mycophilum</name>
    <dbReference type="NCBI Taxonomy" id="491253"/>
    <lineage>
        <taxon>Eukaryota</taxon>
        <taxon>Fungi</taxon>
        <taxon>Dikarya</taxon>
        <taxon>Ascomycota</taxon>
        <taxon>Pezizomycotina</taxon>
        <taxon>Sordariomycetes</taxon>
        <taxon>Hypocreomycetidae</taxon>
        <taxon>Hypocreales</taxon>
        <taxon>Hypocreaceae</taxon>
        <taxon>Cladobotryum</taxon>
    </lineage>
</organism>
<feature type="chain" id="PRO_5046497835" description="Pheromone" evidence="1">
    <location>
        <begin position="18"/>
        <end position="75"/>
    </location>
</feature>
<comment type="caution">
    <text evidence="2">The sequence shown here is derived from an EMBL/GenBank/DDBJ whole genome shotgun (WGS) entry which is preliminary data.</text>
</comment>
<keyword evidence="3" id="KW-1185">Reference proteome</keyword>
<evidence type="ECO:0000313" key="3">
    <source>
        <dbReference type="Proteomes" id="UP001338125"/>
    </source>
</evidence>
<protein>
    <recommendedName>
        <fullName evidence="4">Pheromone</fullName>
    </recommendedName>
</protein>
<accession>A0ABR0SC42</accession>
<keyword evidence="1" id="KW-0732">Signal</keyword>
<gene>
    <name evidence="2" type="ORF">PT974_11066</name>
</gene>
<evidence type="ECO:0008006" key="4">
    <source>
        <dbReference type="Google" id="ProtNLM"/>
    </source>
</evidence>